<protein>
    <recommendedName>
        <fullName evidence="4">Carboxypeptidase regulatory-like domain-containing protein</fullName>
    </recommendedName>
</protein>
<dbReference type="RefSeq" id="WP_141320648.1">
    <property type="nucleotide sequence ID" value="NZ_BJLP01000029.1"/>
</dbReference>
<dbReference type="Gene3D" id="2.60.40.2700">
    <property type="match status" value="3"/>
</dbReference>
<dbReference type="EMBL" id="BJLP01000029">
    <property type="protein sequence ID" value="GEA81467.1"/>
    <property type="molecule type" value="Genomic_DNA"/>
</dbReference>
<feature type="compositionally biased region" description="Polar residues" evidence="1">
    <location>
        <begin position="1"/>
        <end position="12"/>
    </location>
</feature>
<name>A0A4Y3KBU2_CELUD</name>
<dbReference type="Pfam" id="PF13620">
    <property type="entry name" value="CarboxypepD_reg"/>
    <property type="match status" value="1"/>
</dbReference>
<reference evidence="2 3" key="1">
    <citation type="submission" date="2019-06" db="EMBL/GenBank/DDBJ databases">
        <title>Whole genome shotgun sequence of Cellulomonas uda NBRC 3747.</title>
        <authorList>
            <person name="Hosoyama A."/>
            <person name="Uohara A."/>
            <person name="Ohji S."/>
            <person name="Ichikawa N."/>
        </authorList>
    </citation>
    <scope>NUCLEOTIDE SEQUENCE [LARGE SCALE GENOMIC DNA]</scope>
    <source>
        <strain evidence="2 3">NBRC 3747</strain>
    </source>
</reference>
<evidence type="ECO:0000256" key="1">
    <source>
        <dbReference type="SAM" id="MobiDB-lite"/>
    </source>
</evidence>
<evidence type="ECO:0000313" key="2">
    <source>
        <dbReference type="EMBL" id="GEA81467.1"/>
    </source>
</evidence>
<gene>
    <name evidence="2" type="ORF">CUD01_19110</name>
</gene>
<dbReference type="Proteomes" id="UP000315842">
    <property type="component" value="Unassembled WGS sequence"/>
</dbReference>
<feature type="compositionally biased region" description="Basic and acidic residues" evidence="1">
    <location>
        <begin position="17"/>
        <end position="26"/>
    </location>
</feature>
<dbReference type="AlphaFoldDB" id="A0A4Y3KBU2"/>
<accession>A0A4Y3KBU2</accession>
<dbReference type="InterPro" id="IPR013784">
    <property type="entry name" value="Carb-bd-like_fold"/>
</dbReference>
<evidence type="ECO:0000313" key="3">
    <source>
        <dbReference type="Proteomes" id="UP000315842"/>
    </source>
</evidence>
<proteinExistence type="predicted"/>
<sequence>MTQPPSALATTTDPEDTTVHLPDRPRTPLRRRGRTASVVVALLLATLAPALPAHAADTISVSGRVTDEADQPIADLVVSISPDGGGRVLSATTASDGRFTIAAVPPGRSELSVDDDWAAEDLWRHQTWDGTAGVEAWTTFDTGTSDLTGVAFRLRPTSGFVGHAVDEHGAPLENIAWDVLEQHPDTGAWLGRQYGPLLTDEGGRMWFAADPGTTWRLCFTDSWYQPTDEGMGRWTPAVRHTDGCWDAGGGSGVALADASDISFTDVGQRVDVTVVMPTAGKALTLGYPAIVGSTDTGTTLTASPGTWGPGTVSLSYRWYTYSEAGGREQIPGATAATFTTTSAQQGMQVGVEVTGRRSGYATATRLTSLGPIGRTAPTVTSPLTITGTPAPGQTLTASHGALSPAGSSVWSEWYVNGVPAGYGTTFAVTAAHRTATVEVRARFTASGGGERLATAKVRVPGLAFTPATPTVAGTAVVGQTLTAKVGTWSPTPTTLTYQWYRGSTAISGATGKTYTLKAADRGARVKVKVTGARAGYDTASRTSASTATVKGVLVPATPTVSGTAKVGRTLTAKVGTWKPSGVTFTYRWYRNGTAISGATGKTYVVAKADRGARLHVRVTGSRSGYVSQSRSSASTAKVV</sequence>
<dbReference type="Gene3D" id="2.60.40.1120">
    <property type="entry name" value="Carboxypeptidase-like, regulatory domain"/>
    <property type="match status" value="1"/>
</dbReference>
<dbReference type="GO" id="GO:0030246">
    <property type="term" value="F:carbohydrate binding"/>
    <property type="evidence" value="ECO:0007669"/>
    <property type="project" value="InterPro"/>
</dbReference>
<keyword evidence="3" id="KW-1185">Reference proteome</keyword>
<comment type="caution">
    <text evidence="2">The sequence shown here is derived from an EMBL/GenBank/DDBJ whole genome shotgun (WGS) entry which is preliminary data.</text>
</comment>
<organism evidence="2 3">
    <name type="scientific">Cellulomonas uda</name>
    <dbReference type="NCBI Taxonomy" id="1714"/>
    <lineage>
        <taxon>Bacteria</taxon>
        <taxon>Bacillati</taxon>
        <taxon>Actinomycetota</taxon>
        <taxon>Actinomycetes</taxon>
        <taxon>Micrococcales</taxon>
        <taxon>Cellulomonadaceae</taxon>
        <taxon>Cellulomonas</taxon>
    </lineage>
</organism>
<feature type="region of interest" description="Disordered" evidence="1">
    <location>
        <begin position="1"/>
        <end position="32"/>
    </location>
</feature>
<evidence type="ECO:0008006" key="4">
    <source>
        <dbReference type="Google" id="ProtNLM"/>
    </source>
</evidence>
<dbReference type="SUPFAM" id="SSF49452">
    <property type="entry name" value="Starch-binding domain-like"/>
    <property type="match status" value="1"/>
</dbReference>